<proteinExistence type="predicted"/>
<reference evidence="2" key="1">
    <citation type="journal article" date="2017" name="Nat. Microbiol.">
        <title>Global analysis of biosynthetic gene clusters reveals vast potential of secondary metabolite production in Penicillium species.</title>
        <authorList>
            <person name="Nielsen J.C."/>
            <person name="Grijseels S."/>
            <person name="Prigent S."/>
            <person name="Ji B."/>
            <person name="Dainat J."/>
            <person name="Nielsen K.F."/>
            <person name="Frisvad J.C."/>
            <person name="Workman M."/>
            <person name="Nielsen J."/>
        </authorList>
    </citation>
    <scope>NUCLEOTIDE SEQUENCE [LARGE SCALE GENOMIC DNA]</scope>
    <source>
        <strain evidence="2">IBT 29486</strain>
    </source>
</reference>
<evidence type="ECO:0000313" key="2">
    <source>
        <dbReference type="Proteomes" id="UP000191518"/>
    </source>
</evidence>
<name>A0A1V6RZ55_9EURO</name>
<comment type="caution">
    <text evidence="1">The sequence shown here is derived from an EMBL/GenBank/DDBJ whole genome shotgun (WGS) entry which is preliminary data.</text>
</comment>
<gene>
    <name evidence="1" type="ORF">PENVUL_c015G05250</name>
</gene>
<dbReference type="Proteomes" id="UP000191518">
    <property type="component" value="Unassembled WGS sequence"/>
</dbReference>
<sequence>MKTGGFTALGLTPSREDPKISIWETRASEGKDGKHVQQSGGVLAAAAAALPIDRKVEGNNDKEVNAGLYIADDEGLVVSFSGSHHKPRMFQRFRSKVGFIQRLSYAIVLLPVHQPGWPLKQSTANNSLHGGDELIDELYFEVERIVVSNGDIEQGEKTEKKEEKVWVELEAKKIEIMRNTMTRELVPHLLS</sequence>
<evidence type="ECO:0000313" key="1">
    <source>
        <dbReference type="EMBL" id="OQE07067.1"/>
    </source>
</evidence>
<organism evidence="1 2">
    <name type="scientific">Penicillium vulpinum</name>
    <dbReference type="NCBI Taxonomy" id="29845"/>
    <lineage>
        <taxon>Eukaryota</taxon>
        <taxon>Fungi</taxon>
        <taxon>Dikarya</taxon>
        <taxon>Ascomycota</taxon>
        <taxon>Pezizomycotina</taxon>
        <taxon>Eurotiomycetes</taxon>
        <taxon>Eurotiomycetidae</taxon>
        <taxon>Eurotiales</taxon>
        <taxon>Aspergillaceae</taxon>
        <taxon>Penicillium</taxon>
    </lineage>
</organism>
<protein>
    <submittedName>
        <fullName evidence="1">Uncharacterized protein</fullName>
    </submittedName>
</protein>
<dbReference type="EMBL" id="MDYP01000015">
    <property type="protein sequence ID" value="OQE07067.1"/>
    <property type="molecule type" value="Genomic_DNA"/>
</dbReference>
<accession>A0A1V6RZ55</accession>
<keyword evidence="2" id="KW-1185">Reference proteome</keyword>
<dbReference type="AlphaFoldDB" id="A0A1V6RZ55"/>